<dbReference type="Gene3D" id="2.30.29.30">
    <property type="entry name" value="Pleckstrin-homology domain (PH domain)/Phosphotyrosine-binding domain (PTB)"/>
    <property type="match status" value="1"/>
</dbReference>
<feature type="region of interest" description="Disordered" evidence="9">
    <location>
        <begin position="701"/>
        <end position="782"/>
    </location>
</feature>
<evidence type="ECO:0000259" key="13">
    <source>
        <dbReference type="PROSITE" id="PS50010"/>
    </source>
</evidence>
<dbReference type="GO" id="GO:0035556">
    <property type="term" value="P:intracellular signal transduction"/>
    <property type="evidence" value="ECO:0007669"/>
    <property type="project" value="InterPro"/>
</dbReference>
<evidence type="ECO:0000313" key="14">
    <source>
        <dbReference type="EMBL" id="KAJ3050644.1"/>
    </source>
</evidence>
<evidence type="ECO:0000256" key="3">
    <source>
        <dbReference type="ARBA" id="ARBA00022443"/>
    </source>
</evidence>
<evidence type="ECO:0000256" key="5">
    <source>
        <dbReference type="ARBA" id="ARBA00023018"/>
    </source>
</evidence>
<dbReference type="Gene3D" id="2.60.40.150">
    <property type="entry name" value="C2 domain"/>
    <property type="match status" value="1"/>
</dbReference>
<feature type="compositionally biased region" description="Low complexity" evidence="9">
    <location>
        <begin position="175"/>
        <end position="186"/>
    </location>
</feature>
<dbReference type="InterPro" id="IPR011993">
    <property type="entry name" value="PH-like_dom_sf"/>
</dbReference>
<feature type="region of interest" description="Disordered" evidence="9">
    <location>
        <begin position="460"/>
        <end position="687"/>
    </location>
</feature>
<keyword evidence="4" id="KW-0963">Cytoplasm</keyword>
<sequence length="1559" mass="164435">MASVRSPPSSRAAASSIPSASSTTAASGFPYGGAPSTPSAAVSGTSSTGFPYGGGSTSTPFSSVSKPAAPEPPRPAPPVPAAPTAAPPPPPPPTSTPSSSSLFPPSASLVIPQSPTTTATSPTSVDDVVAKAREAIEAAKRRSAQFQARLGDDSALSPTGPANPFGGSPVRDTLSPAPSAPSTSNPFGGGGGGGSPFLGSPPKSSSSFLATSPPKSDPFATSPSPFGGGAAPKAGGEEDEVEAAMRRLKQQELDLGIPDFRNGAGQGRGDERVVVGGGPAPGSVSVVGGEGGVEREKENVGSAFEIARRREREARERELKERERPRIERGRSSFDKGRPPPPPVPTKPKIMRAESRSGANGGGAGWEEDEVVKAAKKAREAAMKLVREGKFGTAPPVPVREEKPTVSQGLEKGQSVKELVGGGFNPFGGQPSSKAEVEMGRASVVEGGAKVGSVRDLAKSGFNPFGPQPKGVERDEVGGVGRGSRTTVVEGGAKTGSVRDMAKSGFNPFGPRPSRFDEGEEQKSDVSVGQATPPPPPPAIGAGGIPPPPPPPPPPPGSGPGSPLPSARSSVTGGGSLKNALAAKVKPVEGIEGTGQSSSTHVPTPVRAPSPPAPIQTTGGPPPPPPPPPPVGIATTTPYVRGSALPSESASTASGSKSKPKPADIGAVGPNLFALGAGSGGVKSVGKVSDRIKGLQMGVGGVFGQPAVETPKAVEREEPKWREERKKSVDSGGWKPPLPSAPSPRKKSWEAGGGVVGAGKKEEEGWEVVEREEGSVSPVHVERGRSGEDVFADFGAKSPITASVPAIAINDAPQGLYTVRAVYKFEALKDDDLALEVGEVASVEREEGAWLFGRVVEGGRVGWFPGSFVEKFDASAPPPALEHEGPKFIAHAEALWDYTAARDDELSLVAGERVGVISKPEKEWWNVENAKGVKGLVPATYLMEEIEGASTPIPKSSRADLGPKSGMGISKSVTFSSHLSAQTSPNEYEVSSDEEGSNVSSNASTSITTSTSSTKRGERRRHTVGNEGRPSLNSLGMESGNVGAGSEGGGGRGALTAWTNKVDPRLLERIPGDERKRQEAIFELIGTEQSYVRDLQLIVEVFYAPLQTLLQPSDVKSLFSNLEEILLVNSLILSDLETVQSEQEFVISGIGGMFLKHAQSLDAYQRYCANMNHAQKTLQRLRAGDPRLAEFLKSQQSQNPACRFLDLSSFLLEPMQRITRYTLLLRQILHHTPKDHPDHNDVVHALAVSEEVAERVNLAAREQESREKIAEIKQGLDLEGEQLDLFSKTRFLGVRVFLGEGWVQKSKSGRKLHLYLFNDLVLLGQSKGKSERGEVLYRKPLPLNEIAVRDRSSSHVKASDITSIDDATFQIVHGEEVITLRAPSVKEKRKWMNLLEENIQRCYEAQRAGREKDKSGRRQSGTYETIGTLQVLVCEARVGGGGVGDKGKLDIYAALQLNRQKLNTRTVSVPSHAMVASGGAANVKWNQALMFSVVSLDEVLKIAVYNFDRYSQDDYLGQAEIALDFLEYYGGRETERINLELKDVRGGSVVVQLAYRPSL</sequence>
<reference evidence="14" key="1">
    <citation type="submission" date="2020-05" db="EMBL/GenBank/DDBJ databases">
        <title>Phylogenomic resolution of chytrid fungi.</title>
        <authorList>
            <person name="Stajich J.E."/>
            <person name="Amses K."/>
            <person name="Simmons R."/>
            <person name="Seto K."/>
            <person name="Myers J."/>
            <person name="Bonds A."/>
            <person name="Quandt C.A."/>
            <person name="Barry K."/>
            <person name="Liu P."/>
            <person name="Grigoriev I."/>
            <person name="Longcore J.E."/>
            <person name="James T.Y."/>
        </authorList>
    </citation>
    <scope>NUCLEOTIDE SEQUENCE</scope>
    <source>
        <strain evidence="14">JEL0318</strain>
    </source>
</reference>
<feature type="compositionally biased region" description="Polar residues" evidence="9">
    <location>
        <begin position="36"/>
        <end position="49"/>
    </location>
</feature>
<dbReference type="SUPFAM" id="SSF50044">
    <property type="entry name" value="SH3-domain"/>
    <property type="match status" value="2"/>
</dbReference>
<dbReference type="PROSITE" id="PS00741">
    <property type="entry name" value="DH_1"/>
    <property type="match status" value="1"/>
</dbReference>
<feature type="compositionally biased region" description="Gly residues" evidence="9">
    <location>
        <begin position="187"/>
        <end position="196"/>
    </location>
</feature>
<dbReference type="SMART" id="SM00233">
    <property type="entry name" value="PH"/>
    <property type="match status" value="1"/>
</dbReference>
<accession>A0AAD5X3Z5</accession>
<evidence type="ECO:0000256" key="2">
    <source>
        <dbReference type="ARBA" id="ARBA00004496"/>
    </source>
</evidence>
<dbReference type="Gene3D" id="2.30.30.40">
    <property type="entry name" value="SH3 Domains"/>
    <property type="match status" value="2"/>
</dbReference>
<dbReference type="Pfam" id="PF16652">
    <property type="entry name" value="PH_13"/>
    <property type="match status" value="1"/>
</dbReference>
<dbReference type="InterPro" id="IPR001452">
    <property type="entry name" value="SH3_domain"/>
</dbReference>
<feature type="domain" description="C2" evidence="12">
    <location>
        <begin position="1407"/>
        <end position="1538"/>
    </location>
</feature>
<evidence type="ECO:0000256" key="9">
    <source>
        <dbReference type="SAM" id="MobiDB-lite"/>
    </source>
</evidence>
<feature type="compositionally biased region" description="Pro residues" evidence="9">
    <location>
        <begin position="69"/>
        <end position="95"/>
    </location>
</feature>
<evidence type="ECO:0000256" key="8">
    <source>
        <dbReference type="PROSITE-ProRule" id="PRU00192"/>
    </source>
</evidence>
<dbReference type="InterPro" id="IPR036028">
    <property type="entry name" value="SH3-like_dom_sf"/>
</dbReference>
<dbReference type="CDD" id="cd00030">
    <property type="entry name" value="C2"/>
    <property type="match status" value="1"/>
</dbReference>
<feature type="compositionally biased region" description="Low complexity" evidence="9">
    <location>
        <begin position="646"/>
        <end position="657"/>
    </location>
</feature>
<feature type="region of interest" description="Disordered" evidence="9">
    <location>
        <begin position="139"/>
        <end position="368"/>
    </location>
</feature>
<dbReference type="SUPFAM" id="SSF50729">
    <property type="entry name" value="PH domain-like"/>
    <property type="match status" value="1"/>
</dbReference>
<feature type="compositionally biased region" description="Low complexity" evidence="9">
    <location>
        <begin position="197"/>
        <end position="214"/>
    </location>
</feature>
<dbReference type="InterPro" id="IPR051480">
    <property type="entry name" value="Endocytic_GEF_Adapter"/>
</dbReference>
<feature type="compositionally biased region" description="Low complexity" evidence="9">
    <location>
        <begin position="997"/>
        <end position="1014"/>
    </location>
</feature>
<dbReference type="PROSITE" id="PS50010">
    <property type="entry name" value="DH_2"/>
    <property type="match status" value="1"/>
</dbReference>
<dbReference type="SUPFAM" id="SSF49562">
    <property type="entry name" value="C2 domain (Calcium/lipid-binding domain, CaLB)"/>
    <property type="match status" value="1"/>
</dbReference>
<dbReference type="Proteomes" id="UP001212841">
    <property type="component" value="Unassembled WGS sequence"/>
</dbReference>
<dbReference type="InterPro" id="IPR000008">
    <property type="entry name" value="C2_dom"/>
</dbReference>
<feature type="region of interest" description="Disordered" evidence="9">
    <location>
        <begin position="1"/>
        <end position="126"/>
    </location>
</feature>
<dbReference type="InterPro" id="IPR035892">
    <property type="entry name" value="C2_domain_sf"/>
</dbReference>
<feature type="domain" description="SH3" evidence="10">
    <location>
        <begin position="814"/>
        <end position="874"/>
    </location>
</feature>
<dbReference type="PANTHER" id="PTHR46006:SF6">
    <property type="entry name" value="INTERSECTIN-2 ISOFORM X1"/>
    <property type="match status" value="1"/>
</dbReference>
<feature type="compositionally biased region" description="Basic and acidic residues" evidence="9">
    <location>
        <begin position="514"/>
        <end position="524"/>
    </location>
</feature>
<comment type="caution">
    <text evidence="14">The sequence shown here is derived from an EMBL/GenBank/DDBJ whole genome shotgun (WGS) entry which is preliminary data.</text>
</comment>
<gene>
    <name evidence="14" type="ORF">HK097_008351</name>
</gene>
<dbReference type="GO" id="GO:0042995">
    <property type="term" value="C:cell projection"/>
    <property type="evidence" value="ECO:0007669"/>
    <property type="project" value="UniProtKB-SubCell"/>
</dbReference>
<feature type="compositionally biased region" description="Basic and acidic residues" evidence="9">
    <location>
        <begin position="306"/>
        <end position="338"/>
    </location>
</feature>
<feature type="compositionally biased region" description="Pro residues" evidence="9">
    <location>
        <begin position="532"/>
        <end position="558"/>
    </location>
</feature>
<dbReference type="PROSITE" id="PS50003">
    <property type="entry name" value="PH_DOMAIN"/>
    <property type="match status" value="1"/>
</dbReference>
<dbReference type="GO" id="GO:0005085">
    <property type="term" value="F:guanyl-nucleotide exchange factor activity"/>
    <property type="evidence" value="ECO:0007669"/>
    <property type="project" value="InterPro"/>
</dbReference>
<feature type="domain" description="DH" evidence="13">
    <location>
        <begin position="1076"/>
        <end position="1259"/>
    </location>
</feature>
<organism evidence="14 15">
    <name type="scientific">Rhizophlyctis rosea</name>
    <dbReference type="NCBI Taxonomy" id="64517"/>
    <lineage>
        <taxon>Eukaryota</taxon>
        <taxon>Fungi</taxon>
        <taxon>Fungi incertae sedis</taxon>
        <taxon>Chytridiomycota</taxon>
        <taxon>Chytridiomycota incertae sedis</taxon>
        <taxon>Chytridiomycetes</taxon>
        <taxon>Rhizophlyctidales</taxon>
        <taxon>Rhizophlyctidaceae</taxon>
        <taxon>Rhizophlyctis</taxon>
    </lineage>
</organism>
<protein>
    <recommendedName>
        <fullName evidence="16">RhoGEF domain containing protein</fullName>
    </recommendedName>
</protein>
<evidence type="ECO:0000256" key="1">
    <source>
        <dbReference type="ARBA" id="ARBA00004316"/>
    </source>
</evidence>
<dbReference type="CDD" id="cd00174">
    <property type="entry name" value="SH3"/>
    <property type="match status" value="2"/>
</dbReference>
<dbReference type="SMART" id="SM00325">
    <property type="entry name" value="RhoGEF"/>
    <property type="match status" value="1"/>
</dbReference>
<dbReference type="PANTHER" id="PTHR46006">
    <property type="entry name" value="RHO GUANINE NUCLEOTIDE EXCHANGE FACTOR AT 64C, ISOFORM A"/>
    <property type="match status" value="1"/>
</dbReference>
<feature type="compositionally biased region" description="Basic and acidic residues" evidence="9">
    <location>
        <begin position="712"/>
        <end position="729"/>
    </location>
</feature>
<keyword evidence="5" id="KW-0770">Synapse</keyword>
<keyword evidence="3 8" id="KW-0728">SH3 domain</keyword>
<feature type="region of interest" description="Disordered" evidence="9">
    <location>
        <begin position="976"/>
        <end position="1050"/>
    </location>
</feature>
<keyword evidence="15" id="KW-1185">Reference proteome</keyword>
<feature type="domain" description="SH3" evidence="10">
    <location>
        <begin position="887"/>
        <end position="947"/>
    </location>
</feature>
<evidence type="ECO:0000313" key="15">
    <source>
        <dbReference type="Proteomes" id="UP001212841"/>
    </source>
</evidence>
<feature type="compositionally biased region" description="Low complexity" evidence="9">
    <location>
        <begin position="1"/>
        <end position="27"/>
    </location>
</feature>
<dbReference type="EMBL" id="JADGJD010000489">
    <property type="protein sequence ID" value="KAJ3050644.1"/>
    <property type="molecule type" value="Genomic_DNA"/>
</dbReference>
<feature type="compositionally biased region" description="Polar residues" evidence="9">
    <location>
        <begin position="976"/>
        <end position="986"/>
    </location>
</feature>
<feature type="region of interest" description="Disordered" evidence="9">
    <location>
        <begin position="387"/>
        <end position="440"/>
    </location>
</feature>
<dbReference type="SUPFAM" id="SSF48065">
    <property type="entry name" value="DBL homology domain (DH-domain)"/>
    <property type="match status" value="1"/>
</dbReference>
<dbReference type="InterPro" id="IPR001331">
    <property type="entry name" value="GDS_CDC24_CS"/>
</dbReference>
<keyword evidence="6" id="KW-0966">Cell projection</keyword>
<dbReference type="GO" id="GO:0035025">
    <property type="term" value="P:positive regulation of Rho protein signal transduction"/>
    <property type="evidence" value="ECO:0007669"/>
    <property type="project" value="TreeGrafter"/>
</dbReference>
<evidence type="ECO:0000259" key="10">
    <source>
        <dbReference type="PROSITE" id="PS50002"/>
    </source>
</evidence>
<feature type="domain" description="PH" evidence="11">
    <location>
        <begin position="1296"/>
        <end position="1400"/>
    </location>
</feature>
<name>A0AAD5X3Z5_9FUNG</name>
<dbReference type="GO" id="GO:0005737">
    <property type="term" value="C:cytoplasm"/>
    <property type="evidence" value="ECO:0007669"/>
    <property type="project" value="UniProtKB-SubCell"/>
</dbReference>
<dbReference type="InterPro" id="IPR001849">
    <property type="entry name" value="PH_domain"/>
</dbReference>
<evidence type="ECO:0000256" key="4">
    <source>
        <dbReference type="ARBA" id="ARBA00022490"/>
    </source>
</evidence>
<proteinExistence type="predicted"/>
<comment type="subcellular location">
    <subcellularLocation>
        <location evidence="1">Cell projection</location>
    </subcellularLocation>
    <subcellularLocation>
        <location evidence="2">Cytoplasm</location>
    </subcellularLocation>
    <subcellularLocation>
        <location evidence="7">Synapse</location>
    </subcellularLocation>
</comment>
<feature type="compositionally biased region" description="Low complexity" evidence="9">
    <location>
        <begin position="483"/>
        <end position="492"/>
    </location>
</feature>
<dbReference type="PROSITE" id="PS50002">
    <property type="entry name" value="SH3"/>
    <property type="match status" value="2"/>
</dbReference>
<evidence type="ECO:0000256" key="7">
    <source>
        <dbReference type="ARBA" id="ARBA00034103"/>
    </source>
</evidence>
<feature type="compositionally biased region" description="Low complexity" evidence="9">
    <location>
        <begin position="96"/>
        <end position="124"/>
    </location>
</feature>
<feature type="compositionally biased region" description="Pro residues" evidence="9">
    <location>
        <begin position="606"/>
        <end position="631"/>
    </location>
</feature>
<dbReference type="SMART" id="SM00326">
    <property type="entry name" value="SH3"/>
    <property type="match status" value="2"/>
</dbReference>
<feature type="compositionally biased region" description="Basic and acidic residues" evidence="9">
    <location>
        <begin position="759"/>
        <end position="782"/>
    </location>
</feature>
<dbReference type="Gene3D" id="1.20.900.10">
    <property type="entry name" value="Dbl homology (DH) domain"/>
    <property type="match status" value="1"/>
</dbReference>
<dbReference type="CDD" id="cd00160">
    <property type="entry name" value="RhoGEF"/>
    <property type="match status" value="1"/>
</dbReference>
<feature type="compositionally biased region" description="Basic and acidic residues" evidence="9">
    <location>
        <begin position="243"/>
        <end position="252"/>
    </location>
</feature>
<dbReference type="Pfam" id="PF14604">
    <property type="entry name" value="SH3_9"/>
    <property type="match status" value="1"/>
</dbReference>
<evidence type="ECO:0000256" key="6">
    <source>
        <dbReference type="ARBA" id="ARBA00023273"/>
    </source>
</evidence>
<dbReference type="InterPro" id="IPR035899">
    <property type="entry name" value="DBL_dom_sf"/>
</dbReference>
<dbReference type="Pfam" id="PF00168">
    <property type="entry name" value="C2"/>
    <property type="match status" value="1"/>
</dbReference>
<dbReference type="InterPro" id="IPR000219">
    <property type="entry name" value="DH_dom"/>
</dbReference>
<dbReference type="Pfam" id="PF00018">
    <property type="entry name" value="SH3_1"/>
    <property type="match status" value="1"/>
</dbReference>
<evidence type="ECO:0008006" key="16">
    <source>
        <dbReference type="Google" id="ProtNLM"/>
    </source>
</evidence>
<dbReference type="Pfam" id="PF00621">
    <property type="entry name" value="RhoGEF"/>
    <property type="match status" value="1"/>
</dbReference>
<evidence type="ECO:0000259" key="11">
    <source>
        <dbReference type="PROSITE" id="PS50003"/>
    </source>
</evidence>
<dbReference type="PROSITE" id="PS50004">
    <property type="entry name" value="C2"/>
    <property type="match status" value="1"/>
</dbReference>
<evidence type="ECO:0000259" key="12">
    <source>
        <dbReference type="PROSITE" id="PS50004"/>
    </source>
</evidence>